<dbReference type="AlphaFoldDB" id="A0A1Y1X8T5"/>
<feature type="coiled-coil region" evidence="1">
    <location>
        <begin position="63"/>
        <end position="278"/>
    </location>
</feature>
<dbReference type="OrthoDB" id="10254404at2759"/>
<evidence type="ECO:0000256" key="2">
    <source>
        <dbReference type="SAM" id="MobiDB-lite"/>
    </source>
</evidence>
<organism evidence="3 4">
    <name type="scientific">Anaeromyces robustus</name>
    <dbReference type="NCBI Taxonomy" id="1754192"/>
    <lineage>
        <taxon>Eukaryota</taxon>
        <taxon>Fungi</taxon>
        <taxon>Fungi incertae sedis</taxon>
        <taxon>Chytridiomycota</taxon>
        <taxon>Chytridiomycota incertae sedis</taxon>
        <taxon>Neocallimastigomycetes</taxon>
        <taxon>Neocallimastigales</taxon>
        <taxon>Neocallimastigaceae</taxon>
        <taxon>Anaeromyces</taxon>
    </lineage>
</organism>
<comment type="caution">
    <text evidence="3">The sequence shown here is derived from an EMBL/GenBank/DDBJ whole genome shotgun (WGS) entry which is preliminary data.</text>
</comment>
<keyword evidence="4" id="KW-1185">Reference proteome</keyword>
<gene>
    <name evidence="3" type="ORF">BCR32DRAFT_244396</name>
</gene>
<feature type="region of interest" description="Disordered" evidence="2">
    <location>
        <begin position="1"/>
        <end position="35"/>
    </location>
</feature>
<protein>
    <submittedName>
        <fullName evidence="3">Uncharacterized protein</fullName>
    </submittedName>
</protein>
<name>A0A1Y1X8T5_9FUNG</name>
<dbReference type="Proteomes" id="UP000193944">
    <property type="component" value="Unassembled WGS sequence"/>
</dbReference>
<sequence length="283" mass="32696">MATSFPVGIYPPFNPRSTKTFPTTARGECSQGKNDGVAGEISNMISNSSSSLNDVLNGLKYKYVELQEKNKKDLKKLEEETEKVKGENAKKELEIGKLKEEIDILRNEISLLKEHSVDEKKDLFNENINLKKKLENINSEVSRSDLSYKRVLKEKEELLNKINGLRMEFSSSNEKCEDLQNIIEHLKQKISELEKEKDDLKEKNFEQANIISNIDLDARQLLIDSIQKEKIKLMANVKRLEVAYAEEKQLREKIINDRDKIIEENVSLNTQIDELKRKLESVI</sequence>
<dbReference type="STRING" id="1754192.A0A1Y1X8T5"/>
<dbReference type="EMBL" id="MCFG01000102">
    <property type="protein sequence ID" value="ORX82142.1"/>
    <property type="molecule type" value="Genomic_DNA"/>
</dbReference>
<evidence type="ECO:0000256" key="1">
    <source>
        <dbReference type="SAM" id="Coils"/>
    </source>
</evidence>
<accession>A0A1Y1X8T5</accession>
<reference evidence="3 4" key="2">
    <citation type="submission" date="2016-08" db="EMBL/GenBank/DDBJ databases">
        <title>Pervasive Adenine N6-methylation of Active Genes in Fungi.</title>
        <authorList>
            <consortium name="DOE Joint Genome Institute"/>
            <person name="Mondo S.J."/>
            <person name="Dannebaum R.O."/>
            <person name="Kuo R.C."/>
            <person name="Labutti K."/>
            <person name="Haridas S."/>
            <person name="Kuo A."/>
            <person name="Salamov A."/>
            <person name="Ahrendt S.R."/>
            <person name="Lipzen A."/>
            <person name="Sullivan W."/>
            <person name="Andreopoulos W.B."/>
            <person name="Clum A."/>
            <person name="Lindquist E."/>
            <person name="Daum C."/>
            <person name="Ramamoorthy G.K."/>
            <person name="Gryganskyi A."/>
            <person name="Culley D."/>
            <person name="Magnuson J.K."/>
            <person name="James T.Y."/>
            <person name="O'Malley M.A."/>
            <person name="Stajich J.E."/>
            <person name="Spatafora J.W."/>
            <person name="Visel A."/>
            <person name="Grigoriev I.V."/>
        </authorList>
    </citation>
    <scope>NUCLEOTIDE SEQUENCE [LARGE SCALE GENOMIC DNA]</scope>
    <source>
        <strain evidence="3 4">S4</strain>
    </source>
</reference>
<reference evidence="3 4" key="1">
    <citation type="submission" date="2016-08" db="EMBL/GenBank/DDBJ databases">
        <title>A Parts List for Fungal Cellulosomes Revealed by Comparative Genomics.</title>
        <authorList>
            <consortium name="DOE Joint Genome Institute"/>
            <person name="Haitjema C.H."/>
            <person name="Gilmore S.P."/>
            <person name="Henske J.K."/>
            <person name="Solomon K.V."/>
            <person name="De Groot R."/>
            <person name="Kuo A."/>
            <person name="Mondo S.J."/>
            <person name="Salamov A.A."/>
            <person name="Labutti K."/>
            <person name="Zhao Z."/>
            <person name="Chiniquy J."/>
            <person name="Barry K."/>
            <person name="Brewer H.M."/>
            <person name="Purvine S.O."/>
            <person name="Wright A.T."/>
            <person name="Boxma B."/>
            <person name="Van Alen T."/>
            <person name="Hackstein J.H."/>
            <person name="Baker S.E."/>
            <person name="Grigoriev I.V."/>
            <person name="O'Malley M.A."/>
        </authorList>
    </citation>
    <scope>NUCLEOTIDE SEQUENCE [LARGE SCALE GENOMIC DNA]</scope>
    <source>
        <strain evidence="3 4">S4</strain>
    </source>
</reference>
<proteinExistence type="predicted"/>
<evidence type="ECO:0000313" key="4">
    <source>
        <dbReference type="Proteomes" id="UP000193944"/>
    </source>
</evidence>
<evidence type="ECO:0000313" key="3">
    <source>
        <dbReference type="EMBL" id="ORX82142.1"/>
    </source>
</evidence>
<keyword evidence="1" id="KW-0175">Coiled coil</keyword>